<dbReference type="STRING" id="935700.jaqu_13890"/>
<proteinExistence type="predicted"/>
<dbReference type="Proteomes" id="UP000032232">
    <property type="component" value="Unassembled WGS sequence"/>
</dbReference>
<gene>
    <name evidence="1" type="ORF">jaqu_13890</name>
</gene>
<evidence type="ECO:0000313" key="1">
    <source>
        <dbReference type="EMBL" id="KIT16890.1"/>
    </source>
</evidence>
<sequence length="290" mass="31736">MQIAIHLGAHRTDEDLILRTLQRNSGALDAAGVTVPPPGRARPAIRKAAQSAGSGGLMPDAQNALLAEMLEDGVEPARVILSYEAFLGIYAKVLDGTRMYSDAGRRAALLRNLFPEHDVSFFMAIRNPATFVPAIFEASRIDQLEEFLDGHDLTAMRWSEPIKAIRASCPDVPFTVWCHEDLPLLLPEVLALLSGVEEPMEGADAMAQHVMTDVGFRRMQTYLADNPAATRSTWRKVATAFLGKFADPEAVEPEITTEGWTSEAVAALSEIYEEDVARLQHLPGITFLTP</sequence>
<accession>A0A0D1EMH5</accession>
<dbReference type="OrthoDB" id="7816979at2"/>
<comment type="caution">
    <text evidence="1">The sequence shown here is derived from an EMBL/GenBank/DDBJ whole genome shotgun (WGS) entry which is preliminary data.</text>
</comment>
<dbReference type="EMBL" id="JYFE01000025">
    <property type="protein sequence ID" value="KIT16890.1"/>
    <property type="molecule type" value="Genomic_DNA"/>
</dbReference>
<evidence type="ECO:0008006" key="3">
    <source>
        <dbReference type="Google" id="ProtNLM"/>
    </source>
</evidence>
<dbReference type="RefSeq" id="WP_043918223.1">
    <property type="nucleotide sequence ID" value="NZ_FZPF01000006.1"/>
</dbReference>
<organism evidence="1 2">
    <name type="scientific">Jannaschia aquimarina</name>
    <dbReference type="NCBI Taxonomy" id="935700"/>
    <lineage>
        <taxon>Bacteria</taxon>
        <taxon>Pseudomonadati</taxon>
        <taxon>Pseudomonadota</taxon>
        <taxon>Alphaproteobacteria</taxon>
        <taxon>Rhodobacterales</taxon>
        <taxon>Roseobacteraceae</taxon>
        <taxon>Jannaschia</taxon>
    </lineage>
</organism>
<dbReference type="AlphaFoldDB" id="A0A0D1EMH5"/>
<evidence type="ECO:0000313" key="2">
    <source>
        <dbReference type="Proteomes" id="UP000032232"/>
    </source>
</evidence>
<name>A0A0D1EMH5_9RHOB</name>
<reference evidence="1 2" key="1">
    <citation type="submission" date="2015-02" db="EMBL/GenBank/DDBJ databases">
        <title>Genome Sequence of Jannaschia aquimarina DSM28248, a member of the Roseobacter clade.</title>
        <authorList>
            <person name="Voget S."/>
            <person name="Daniel R."/>
        </authorList>
    </citation>
    <scope>NUCLEOTIDE SEQUENCE [LARGE SCALE GENOMIC DNA]</scope>
    <source>
        <strain evidence="1 2">GSW-M26</strain>
    </source>
</reference>
<keyword evidence="2" id="KW-1185">Reference proteome</keyword>
<dbReference type="PATRIC" id="fig|935700.4.peg.1440"/>
<protein>
    <recommendedName>
        <fullName evidence="3">Sulfotransferase family protein</fullName>
    </recommendedName>
</protein>